<dbReference type="InterPro" id="IPR004013">
    <property type="entry name" value="PHP_dom"/>
</dbReference>
<evidence type="ECO:0000313" key="8">
    <source>
        <dbReference type="EMBL" id="SHG84597.1"/>
    </source>
</evidence>
<dbReference type="GO" id="GO:0003887">
    <property type="term" value="F:DNA-directed DNA polymerase activity"/>
    <property type="evidence" value="ECO:0007669"/>
    <property type="project" value="UniProtKB-KW"/>
</dbReference>
<dbReference type="SUPFAM" id="SSF89550">
    <property type="entry name" value="PHP domain-like"/>
    <property type="match status" value="1"/>
</dbReference>
<evidence type="ECO:0000256" key="3">
    <source>
        <dbReference type="ARBA" id="ARBA00022695"/>
    </source>
</evidence>
<proteinExistence type="predicted"/>
<dbReference type="RefSeq" id="WP_073133437.1">
    <property type="nucleotide sequence ID" value="NZ_FQWQ01000001.1"/>
</dbReference>
<evidence type="ECO:0000256" key="1">
    <source>
        <dbReference type="ARBA" id="ARBA00012417"/>
    </source>
</evidence>
<accession>A0A1M5N572</accession>
<keyword evidence="4" id="KW-0235">DNA replication</keyword>
<dbReference type="InterPro" id="IPR029460">
    <property type="entry name" value="DNAPol_HHH"/>
</dbReference>
<dbReference type="Pfam" id="PF17657">
    <property type="entry name" value="DNA_pol3_finger"/>
    <property type="match status" value="1"/>
</dbReference>
<sequence>MYLNCHTGFSFKYGTLPVEDLFEEAIRCGVHKLVMTEINNTASYIEMLRLCQERSPRRGPKTATGKRTHALEIVVGVEFRNGNDLLYIAIAKNNAGFEEITRFLSRYNREAKPFPERAPDFDNVFIIYPFQKVAPEQLRGHEYIGVRKHELNQFAVYAAYAGYESKFVVLHPVTFANKTDYNIHRLLRAINDNTLLSKFPKHLLAHEEEIMMPEEVLGYAFKRYPEVVKNTEGLLARCHLDFTLKEDKNKKHVYGSPEEDWRILETETWKGFALRYGHYSKPEELEELTERVNRELRIIRHKNFCSYYLVTYRLIVFAKQKGYDFVGRGSGANSVVAYCLGITNVDPIDLNLYFERFLNEERTSPPDFDIDFAWDNRDDIYRYIFDTYGTDHVCLLGTHTTYKYRSILRELGKVFGLPKEEIDALVEEPQHFKSRDQITELIFKYASYIVKKGLPANISIHAGGVLITEKPIYAYTATELPPKGYPVSHFEMHNAEDLGIYKFDILSQRGLGHLKETVKHVKRNRGIDVDIHRFHVFKEDEKVKDLLRNSKAMGCFYVESPAMRMLLEKLRCSDYLTLVAASSIIRPGVASSGMMRAYIERFHLTQNGGTYESIHPKMDELMAETYGVMVYQEDVIKVAHHFAGLTLTEADVLRRGMSGKYRSREEFQRVRERFFENCRERGYAQHVTDRVWFEIESFSGYSFAKGHSASYAVESYQSLYLKAHYPLEFMVGVINNFGGFYRTEFYFHEARMNGAEIEAPCVNRSEYLTTIYDTSIFIGFVHLKSLESKIAKEIPEERLRGGEYKSLDNFLRRIALGLEQIRILIRLGSFRFTGKSKQRLLWEAMLYFGNVKQRNKTTVDLFDTEPKDYPLPVLQRNSLEDAFDEIELLGFPLCNPFLLVASPERGDTLARDLKNKKNKQVHIVGYVVTTKDASTMKTQQSMFFGTFFDERGEVFDTVHFPDSARKFPFRGRGFYSIKGKVTEDFGVYAVEVAWMDKLPIVNKRAEEFMRESFVTEGNSYSRTS</sequence>
<evidence type="ECO:0000256" key="6">
    <source>
        <dbReference type="ARBA" id="ARBA00049244"/>
    </source>
</evidence>
<evidence type="ECO:0000256" key="4">
    <source>
        <dbReference type="ARBA" id="ARBA00022705"/>
    </source>
</evidence>
<feature type="domain" description="Polymerase/histidinol phosphatase N-terminal" evidence="7">
    <location>
        <begin position="1"/>
        <end position="83"/>
    </location>
</feature>
<dbReference type="NCBIfam" id="TIGR00594">
    <property type="entry name" value="polc"/>
    <property type="match status" value="1"/>
</dbReference>
<dbReference type="InterPro" id="IPR003141">
    <property type="entry name" value="Pol/His_phosphatase_N"/>
</dbReference>
<protein>
    <recommendedName>
        <fullName evidence="1">DNA-directed DNA polymerase</fullName>
        <ecNumber evidence="1">2.7.7.7</ecNumber>
    </recommendedName>
</protein>
<dbReference type="OrthoDB" id="9803237at2"/>
<dbReference type="PANTHER" id="PTHR32294">
    <property type="entry name" value="DNA POLYMERASE III SUBUNIT ALPHA"/>
    <property type="match status" value="1"/>
</dbReference>
<dbReference type="Gene3D" id="1.10.150.870">
    <property type="match status" value="1"/>
</dbReference>
<evidence type="ECO:0000259" key="7">
    <source>
        <dbReference type="SMART" id="SM00481"/>
    </source>
</evidence>
<keyword evidence="2" id="KW-0808">Transferase</keyword>
<dbReference type="EC" id="2.7.7.7" evidence="1"/>
<dbReference type="Gene3D" id="3.20.20.140">
    <property type="entry name" value="Metal-dependent hydrolases"/>
    <property type="match status" value="2"/>
</dbReference>
<dbReference type="Pfam" id="PF07733">
    <property type="entry name" value="DNA_pol3_alpha"/>
    <property type="match status" value="1"/>
</dbReference>
<dbReference type="InterPro" id="IPR011708">
    <property type="entry name" value="DNA_pol3_alpha_NTPase_dom"/>
</dbReference>
<comment type="catalytic activity">
    <reaction evidence="6">
        <text>DNA(n) + a 2'-deoxyribonucleoside 5'-triphosphate = DNA(n+1) + diphosphate</text>
        <dbReference type="Rhea" id="RHEA:22508"/>
        <dbReference type="Rhea" id="RHEA-COMP:17339"/>
        <dbReference type="Rhea" id="RHEA-COMP:17340"/>
        <dbReference type="ChEBI" id="CHEBI:33019"/>
        <dbReference type="ChEBI" id="CHEBI:61560"/>
        <dbReference type="ChEBI" id="CHEBI:173112"/>
        <dbReference type="EC" id="2.7.7.7"/>
    </reaction>
</comment>
<dbReference type="InterPro" id="IPR004805">
    <property type="entry name" value="DnaE2/DnaE/PolC"/>
</dbReference>
<dbReference type="EMBL" id="FQWQ01000001">
    <property type="protein sequence ID" value="SHG84597.1"/>
    <property type="molecule type" value="Genomic_DNA"/>
</dbReference>
<reference evidence="8 9" key="1">
    <citation type="submission" date="2016-11" db="EMBL/GenBank/DDBJ databases">
        <authorList>
            <person name="Jaros S."/>
            <person name="Januszkiewicz K."/>
            <person name="Wedrychowicz H."/>
        </authorList>
    </citation>
    <scope>NUCLEOTIDE SEQUENCE [LARGE SCALE GENOMIC DNA]</scope>
    <source>
        <strain evidence="8 9">DSM 24574</strain>
    </source>
</reference>
<dbReference type="InterPro" id="IPR016195">
    <property type="entry name" value="Pol/histidinol_Pase-like"/>
</dbReference>
<dbReference type="GO" id="GO:0008408">
    <property type="term" value="F:3'-5' exonuclease activity"/>
    <property type="evidence" value="ECO:0007669"/>
    <property type="project" value="InterPro"/>
</dbReference>
<keyword evidence="3" id="KW-0548">Nucleotidyltransferase</keyword>
<dbReference type="InterPro" id="IPR040982">
    <property type="entry name" value="DNA_pol3_finger"/>
</dbReference>
<keyword evidence="9" id="KW-1185">Reference proteome</keyword>
<dbReference type="AlphaFoldDB" id="A0A1M5N572"/>
<dbReference type="GO" id="GO:0006260">
    <property type="term" value="P:DNA replication"/>
    <property type="evidence" value="ECO:0007669"/>
    <property type="project" value="UniProtKB-KW"/>
</dbReference>
<dbReference type="SMART" id="SM00481">
    <property type="entry name" value="POLIIIAc"/>
    <property type="match status" value="1"/>
</dbReference>
<keyword evidence="5" id="KW-0239">DNA-directed DNA polymerase</keyword>
<evidence type="ECO:0000256" key="5">
    <source>
        <dbReference type="ARBA" id="ARBA00022932"/>
    </source>
</evidence>
<dbReference type="STRING" id="947013.SAMN04488109_2109"/>
<organism evidence="8 9">
    <name type="scientific">Chryseolinea serpens</name>
    <dbReference type="NCBI Taxonomy" id="947013"/>
    <lineage>
        <taxon>Bacteria</taxon>
        <taxon>Pseudomonadati</taxon>
        <taxon>Bacteroidota</taxon>
        <taxon>Cytophagia</taxon>
        <taxon>Cytophagales</taxon>
        <taxon>Fulvivirgaceae</taxon>
        <taxon>Chryseolinea</taxon>
    </lineage>
</organism>
<dbReference type="Proteomes" id="UP000184212">
    <property type="component" value="Unassembled WGS sequence"/>
</dbReference>
<dbReference type="Pfam" id="PF02811">
    <property type="entry name" value="PHP"/>
    <property type="match status" value="1"/>
</dbReference>
<gene>
    <name evidence="8" type="ORF">SAMN04488109_2109</name>
</gene>
<evidence type="ECO:0000313" key="9">
    <source>
        <dbReference type="Proteomes" id="UP000184212"/>
    </source>
</evidence>
<name>A0A1M5N572_9BACT</name>
<evidence type="ECO:0000256" key="2">
    <source>
        <dbReference type="ARBA" id="ARBA00022679"/>
    </source>
</evidence>
<dbReference type="Pfam" id="PF14579">
    <property type="entry name" value="HHH_6"/>
    <property type="match status" value="1"/>
</dbReference>